<dbReference type="Pfam" id="PF13517">
    <property type="entry name" value="FG-GAP_3"/>
    <property type="match status" value="1"/>
</dbReference>
<keyword evidence="1" id="KW-0732">Signal</keyword>
<dbReference type="EMBL" id="KE127057">
    <property type="protein sequence ID" value="EPB65798.1"/>
    <property type="molecule type" value="Genomic_DNA"/>
</dbReference>
<proteinExistence type="predicted"/>
<dbReference type="Proteomes" id="UP000054495">
    <property type="component" value="Unassembled WGS sequence"/>
</dbReference>
<reference evidence="2 3" key="1">
    <citation type="submission" date="2013-05" db="EMBL/GenBank/DDBJ databases">
        <title>Draft genome of the parasitic nematode Anyclostoma ceylanicum.</title>
        <authorList>
            <person name="Mitreva M."/>
        </authorList>
    </citation>
    <scope>NUCLEOTIDE SEQUENCE [LARGE SCALE GENOMIC DNA]</scope>
</reference>
<protein>
    <submittedName>
        <fullName evidence="2">FG-GAP repeat protein</fullName>
    </submittedName>
</protein>
<feature type="non-terminal residue" evidence="2">
    <location>
        <position position="314"/>
    </location>
</feature>
<organism evidence="2 3">
    <name type="scientific">Ancylostoma ceylanicum</name>
    <dbReference type="NCBI Taxonomy" id="53326"/>
    <lineage>
        <taxon>Eukaryota</taxon>
        <taxon>Metazoa</taxon>
        <taxon>Ecdysozoa</taxon>
        <taxon>Nematoda</taxon>
        <taxon>Chromadorea</taxon>
        <taxon>Rhabditida</taxon>
        <taxon>Rhabditina</taxon>
        <taxon>Rhabditomorpha</taxon>
        <taxon>Strongyloidea</taxon>
        <taxon>Ancylostomatidae</taxon>
        <taxon>Ancylostomatinae</taxon>
        <taxon>Ancylostoma</taxon>
    </lineage>
</organism>
<evidence type="ECO:0000256" key="1">
    <source>
        <dbReference type="ARBA" id="ARBA00022729"/>
    </source>
</evidence>
<dbReference type="SUPFAM" id="SSF69318">
    <property type="entry name" value="Integrin alpha N-terminal domain"/>
    <property type="match status" value="1"/>
</dbReference>
<gene>
    <name evidence="2" type="ORF">ANCCEY_15127</name>
</gene>
<dbReference type="PANTHER" id="PTHR24273:SF32">
    <property type="entry name" value="HYALIN"/>
    <property type="match status" value="1"/>
</dbReference>
<dbReference type="AlphaFoldDB" id="A0A0D6L5D7"/>
<sequence>MGGGVFTEKSTSINGVVFGDIVLADIDNDNDLDLCIAGAYSGTTGLTQIYYNDGTGYFTSGQTLTPTKDGNIAFADLDGDGHLDLVYTGERSSITDYVLEVYKNDGTDVTAPVADAATLADITSECEITTLTEPTATDNCSGTVVVTHDATLPITASTTVTWTYDDGNGNTSTQTQNIVIEDVTAPVADAATLADITSECEITTLTEPTATDNCSGTVVVTHDATLPITASTTVTWTYDDGNGNTSTQTQNIVIEDVTAPVADAATLADITSECEITTLTEPTATDNCSGTVVVTHDATLPITASTTVTWTYDD</sequence>
<evidence type="ECO:0000313" key="2">
    <source>
        <dbReference type="EMBL" id="EPB65798.1"/>
    </source>
</evidence>
<dbReference type="PANTHER" id="PTHR24273">
    <property type="entry name" value="FI04643P-RELATED"/>
    <property type="match status" value="1"/>
</dbReference>
<dbReference type="InterPro" id="IPR013517">
    <property type="entry name" value="FG-GAP"/>
</dbReference>
<evidence type="ECO:0000313" key="3">
    <source>
        <dbReference type="Proteomes" id="UP000054495"/>
    </source>
</evidence>
<dbReference type="InterPro" id="IPR028994">
    <property type="entry name" value="Integrin_alpha_N"/>
</dbReference>
<name>A0A0D6L5D7_9BILA</name>
<keyword evidence="3" id="KW-1185">Reference proteome</keyword>
<accession>A0A0D6L5D7</accession>